<accession>A0ABW7ITZ4</accession>
<feature type="domain" description="Outer membrane protein beta-barrel" evidence="3">
    <location>
        <begin position="18"/>
        <end position="208"/>
    </location>
</feature>
<proteinExistence type="predicted"/>
<dbReference type="InterPro" id="IPR011250">
    <property type="entry name" value="OMP/PagP_B-barrel"/>
</dbReference>
<gene>
    <name evidence="4" type="ORF">ACGRQ9_06265</name>
</gene>
<dbReference type="RefSeq" id="WP_394607483.1">
    <property type="nucleotide sequence ID" value="NZ_JBIHSN010000002.1"/>
</dbReference>
<dbReference type="SUPFAM" id="SSF56925">
    <property type="entry name" value="OMPA-like"/>
    <property type="match status" value="1"/>
</dbReference>
<keyword evidence="1 2" id="KW-0732">Signal</keyword>
<protein>
    <submittedName>
        <fullName evidence="4">Porin family protein</fullName>
    </submittedName>
</protein>
<evidence type="ECO:0000256" key="1">
    <source>
        <dbReference type="ARBA" id="ARBA00022729"/>
    </source>
</evidence>
<dbReference type="EMBL" id="JBIHSN010000002">
    <property type="protein sequence ID" value="MFH0265100.1"/>
    <property type="molecule type" value="Genomic_DNA"/>
</dbReference>
<feature type="chain" id="PRO_5047542783" evidence="2">
    <location>
        <begin position="24"/>
        <end position="208"/>
    </location>
</feature>
<comment type="caution">
    <text evidence="4">The sequence shown here is derived from an EMBL/GenBank/DDBJ whole genome shotgun (WGS) entry which is preliminary data.</text>
</comment>
<organism evidence="4 5">
    <name type="scientific">Vibrio rumoiensis</name>
    <dbReference type="NCBI Taxonomy" id="76258"/>
    <lineage>
        <taxon>Bacteria</taxon>
        <taxon>Pseudomonadati</taxon>
        <taxon>Pseudomonadota</taxon>
        <taxon>Gammaproteobacteria</taxon>
        <taxon>Vibrionales</taxon>
        <taxon>Vibrionaceae</taxon>
        <taxon>Vibrio</taxon>
    </lineage>
</organism>
<evidence type="ECO:0000313" key="5">
    <source>
        <dbReference type="Proteomes" id="UP001607151"/>
    </source>
</evidence>
<evidence type="ECO:0000259" key="3">
    <source>
        <dbReference type="Pfam" id="PF13505"/>
    </source>
</evidence>
<dbReference type="Proteomes" id="UP001607151">
    <property type="component" value="Unassembled WGS sequence"/>
</dbReference>
<evidence type="ECO:0000256" key="2">
    <source>
        <dbReference type="SAM" id="SignalP"/>
    </source>
</evidence>
<dbReference type="InterPro" id="IPR027385">
    <property type="entry name" value="Beta-barrel_OMP"/>
</dbReference>
<sequence>MKNLKLALCLFSTTLPIAAPTLAADTDTTNREFSGFYLGAGYGKSYFSDGGLEKDLPNYIDGNKVDFDIGTDDNNYQIYGGHYFNRIVGVEANYIDYGDIDIKEKYSGYKDSTSVKSVSLAANIGYTFDNGIRIFALPGLAYIDSDASKENIGFHFGTGVEYSPISLPNLAIRAIYQGDLFFSEEEDKDGDAYSLVSSSLALGLAYRF</sequence>
<feature type="signal peptide" evidence="2">
    <location>
        <begin position="1"/>
        <end position="23"/>
    </location>
</feature>
<dbReference type="Pfam" id="PF13505">
    <property type="entry name" value="OMP_b-brl"/>
    <property type="match status" value="1"/>
</dbReference>
<name>A0ABW7ITZ4_9VIBR</name>
<dbReference type="Gene3D" id="2.40.160.20">
    <property type="match status" value="1"/>
</dbReference>
<evidence type="ECO:0000313" key="4">
    <source>
        <dbReference type="EMBL" id="MFH0265100.1"/>
    </source>
</evidence>
<keyword evidence="5" id="KW-1185">Reference proteome</keyword>
<reference evidence="4 5" key="1">
    <citation type="submission" date="2024-10" db="EMBL/GenBank/DDBJ databases">
        <authorList>
            <person name="Yibar A."/>
            <person name="Saticioglu I.B."/>
            <person name="Duman M."/>
            <person name="Ajmi N."/>
            <person name="Gurler F."/>
            <person name="Ay H."/>
            <person name="Onuk E."/>
            <person name="Guler S."/>
            <person name="Romalde J.L."/>
        </authorList>
    </citation>
    <scope>NUCLEOTIDE SEQUENCE [LARGE SCALE GENOMIC DNA]</scope>
    <source>
        <strain evidence="4 5">14-MA-B</strain>
    </source>
</reference>